<protein>
    <submittedName>
        <fullName evidence="1">Alkaline phosphatase family protein</fullName>
    </submittedName>
</protein>
<evidence type="ECO:0000313" key="1">
    <source>
        <dbReference type="EMBL" id="MBY8885252.1"/>
    </source>
</evidence>
<proteinExistence type="predicted"/>
<accession>A0ABS7QQ05</accession>
<dbReference type="Proteomes" id="UP001198565">
    <property type="component" value="Unassembled WGS sequence"/>
</dbReference>
<dbReference type="Pfam" id="PF01663">
    <property type="entry name" value="Phosphodiest"/>
    <property type="match status" value="1"/>
</dbReference>
<sequence>MSRVLVLDVVGLTPRLLAHMPNLRAVAERGFSAPLTTVLPAVTCSAQSTFLTGEPPSAHGVVGNGWYFRELGDVLFWRQHNALVGGEKVWDAARRHRPGFTVANVCWWYAMGADVDWTVTPRPVYYADGRKEADCYTFPAGLHDELTSRFGRFPLFTYWGPTAGLPSSRWIVSAARHLLREHRPDLSLVYVPHLDYDLQRFGPASRRAAAAARDVDAVLAPLLRDAAAEGVTVVALSEYGITPVDRPVDVNRVLRREGLLRVHTQDGMEYLDPWTSRAFAVADHQVAHVYVRSPDDVPRVRSLLAGLPGVERVLDGEGKRAHGLDHERSGELVAVADARSWFTYYYWLDDDRAPDFARTVEIHRKPGYDPAELFFDPADPLARARAAGALLRKRLGLRYRMDVVPLDPSVVRGSHGRLTEDPQDGPVLLCSDPGAATDRMAATQVKALLLRLAGADGLG</sequence>
<dbReference type="InterPro" id="IPR002591">
    <property type="entry name" value="Phosphodiest/P_Trfase"/>
</dbReference>
<evidence type="ECO:0000313" key="2">
    <source>
        <dbReference type="Proteomes" id="UP001198565"/>
    </source>
</evidence>
<dbReference type="PANTHER" id="PTHR10151">
    <property type="entry name" value="ECTONUCLEOTIDE PYROPHOSPHATASE/PHOSPHODIESTERASE"/>
    <property type="match status" value="1"/>
</dbReference>
<dbReference type="Gene3D" id="3.40.720.10">
    <property type="entry name" value="Alkaline Phosphatase, subunit A"/>
    <property type="match status" value="1"/>
</dbReference>
<gene>
    <name evidence="1" type="ORF">K7472_10385</name>
</gene>
<dbReference type="RefSeq" id="WP_222976449.1">
    <property type="nucleotide sequence ID" value="NZ_JAINVZ010000005.1"/>
</dbReference>
<name>A0ABS7QQ05_9ACTN</name>
<organism evidence="1 2">
    <name type="scientific">Streptantibioticus parmotrematis</name>
    <dbReference type="NCBI Taxonomy" id="2873249"/>
    <lineage>
        <taxon>Bacteria</taxon>
        <taxon>Bacillati</taxon>
        <taxon>Actinomycetota</taxon>
        <taxon>Actinomycetes</taxon>
        <taxon>Kitasatosporales</taxon>
        <taxon>Streptomycetaceae</taxon>
        <taxon>Streptantibioticus</taxon>
    </lineage>
</organism>
<dbReference type="SUPFAM" id="SSF53649">
    <property type="entry name" value="Alkaline phosphatase-like"/>
    <property type="match status" value="1"/>
</dbReference>
<dbReference type="InterPro" id="IPR017850">
    <property type="entry name" value="Alkaline_phosphatase_core_sf"/>
</dbReference>
<comment type="caution">
    <text evidence="1">The sequence shown here is derived from an EMBL/GenBank/DDBJ whole genome shotgun (WGS) entry which is preliminary data.</text>
</comment>
<dbReference type="EMBL" id="JAINVZ010000005">
    <property type="protein sequence ID" value="MBY8885252.1"/>
    <property type="molecule type" value="Genomic_DNA"/>
</dbReference>
<reference evidence="1 2" key="1">
    <citation type="submission" date="2021-08" db="EMBL/GenBank/DDBJ databases">
        <title>Streptomyces sp. PTM05 isolated from lichen.</title>
        <authorList>
            <person name="Somphong A."/>
            <person name="Phongsopitanun W."/>
            <person name="Tanasupawat S."/>
        </authorList>
    </citation>
    <scope>NUCLEOTIDE SEQUENCE [LARGE SCALE GENOMIC DNA]</scope>
    <source>
        <strain evidence="1 2">Ptm05</strain>
    </source>
</reference>
<keyword evidence="2" id="KW-1185">Reference proteome</keyword>
<dbReference type="PANTHER" id="PTHR10151:SF120">
    <property type="entry name" value="BIS(5'-ADENOSYL)-TRIPHOSPHATASE"/>
    <property type="match status" value="1"/>
</dbReference>